<keyword evidence="2" id="KW-0479">Metal-binding</keyword>
<dbReference type="PANTHER" id="PTHR42838">
    <property type="entry name" value="CYTOCHROME C OXIDASE SUBUNIT II"/>
    <property type="match status" value="1"/>
</dbReference>
<evidence type="ECO:0000256" key="4">
    <source>
        <dbReference type="SAM" id="Phobius"/>
    </source>
</evidence>
<feature type="transmembrane region" description="Helical" evidence="4">
    <location>
        <begin position="138"/>
        <end position="160"/>
    </location>
</feature>
<dbReference type="EMBL" id="DRWN01000014">
    <property type="protein sequence ID" value="HHK67844.1"/>
    <property type="molecule type" value="Genomic_DNA"/>
</dbReference>
<name>A0A7C5L9W5_CALS0</name>
<evidence type="ECO:0000256" key="2">
    <source>
        <dbReference type="ARBA" id="ARBA00022723"/>
    </source>
</evidence>
<dbReference type="GO" id="GO:0016020">
    <property type="term" value="C:membrane"/>
    <property type="evidence" value="ECO:0007669"/>
    <property type="project" value="InterPro"/>
</dbReference>
<feature type="domain" description="Cytochrome oxidase subunit II copper A binding" evidence="5">
    <location>
        <begin position="40"/>
        <end position="146"/>
    </location>
</feature>
<dbReference type="InterPro" id="IPR002429">
    <property type="entry name" value="CcO_II-like_C"/>
</dbReference>
<dbReference type="AlphaFoldDB" id="A0A7C5L9W5"/>
<evidence type="ECO:0000256" key="1">
    <source>
        <dbReference type="ARBA" id="ARBA00004196"/>
    </source>
</evidence>
<keyword evidence="4" id="KW-1133">Transmembrane helix</keyword>
<dbReference type="InterPro" id="IPR028096">
    <property type="entry name" value="EfeO_Cupredoxin"/>
</dbReference>
<protein>
    <recommendedName>
        <fullName evidence="5">Cytochrome oxidase subunit II copper A binding domain-containing protein</fullName>
    </recommendedName>
</protein>
<reference evidence="6" key="1">
    <citation type="journal article" date="2020" name="mSystems">
        <title>Genome- and Community-Level Interaction Insights into Carbon Utilization and Element Cycling Functions of Hydrothermarchaeota in Hydrothermal Sediment.</title>
        <authorList>
            <person name="Zhou Z."/>
            <person name="Liu Y."/>
            <person name="Xu W."/>
            <person name="Pan J."/>
            <person name="Luo Z.H."/>
            <person name="Li M."/>
        </authorList>
    </citation>
    <scope>NUCLEOTIDE SEQUENCE [LARGE SCALE GENOMIC DNA]</scope>
    <source>
        <strain evidence="6">SpSt-1056</strain>
    </source>
</reference>
<sequence length="163" mass="17817">MGGLIRGKKKVNGMLVVFSALVFLTSALAFITGPAKAVTGSTKEFVITARQWAYDPPVIEVEQGDEVIIRLKSTDISHGIYIEGYDIRADLILEEGMPNEVVLKFVADKPGSFIFRCSVNCGPFHPFMTGVLKVNPNYAFQGASILAVLTGMLSLLYLAVFRR</sequence>
<dbReference type="Gene3D" id="2.60.40.420">
    <property type="entry name" value="Cupredoxins - blue copper proteins"/>
    <property type="match status" value="1"/>
</dbReference>
<gene>
    <name evidence="6" type="ORF">ENM11_01635</name>
</gene>
<proteinExistence type="predicted"/>
<keyword evidence="4" id="KW-0812">Transmembrane</keyword>
<keyword evidence="4" id="KW-0472">Membrane</keyword>
<dbReference type="GO" id="GO:0004129">
    <property type="term" value="F:cytochrome-c oxidase activity"/>
    <property type="evidence" value="ECO:0007669"/>
    <property type="project" value="InterPro"/>
</dbReference>
<evidence type="ECO:0000256" key="3">
    <source>
        <dbReference type="ARBA" id="ARBA00023008"/>
    </source>
</evidence>
<dbReference type="InterPro" id="IPR051403">
    <property type="entry name" value="NosZ/Cyto_c_oxidase_sub2"/>
</dbReference>
<comment type="caution">
    <text evidence="6">The sequence shown here is derived from an EMBL/GenBank/DDBJ whole genome shotgun (WGS) entry which is preliminary data.</text>
</comment>
<dbReference type="SUPFAM" id="SSF49503">
    <property type="entry name" value="Cupredoxins"/>
    <property type="match status" value="1"/>
</dbReference>
<dbReference type="GO" id="GO:0005507">
    <property type="term" value="F:copper ion binding"/>
    <property type="evidence" value="ECO:0007669"/>
    <property type="project" value="InterPro"/>
</dbReference>
<dbReference type="PROSITE" id="PS50857">
    <property type="entry name" value="COX2_CUA"/>
    <property type="match status" value="1"/>
</dbReference>
<dbReference type="PANTHER" id="PTHR42838:SF2">
    <property type="entry name" value="NITROUS-OXIDE REDUCTASE"/>
    <property type="match status" value="1"/>
</dbReference>
<comment type="subcellular location">
    <subcellularLocation>
        <location evidence="1">Cell envelope</location>
    </subcellularLocation>
</comment>
<accession>A0A7C5L9W5</accession>
<evidence type="ECO:0000313" key="6">
    <source>
        <dbReference type="EMBL" id="HHK67844.1"/>
    </source>
</evidence>
<evidence type="ECO:0000259" key="5">
    <source>
        <dbReference type="PROSITE" id="PS50857"/>
    </source>
</evidence>
<dbReference type="InterPro" id="IPR008972">
    <property type="entry name" value="Cupredoxin"/>
</dbReference>
<organism evidence="6">
    <name type="scientific">Caldiarchaeum subterraneum</name>
    <dbReference type="NCBI Taxonomy" id="311458"/>
    <lineage>
        <taxon>Archaea</taxon>
        <taxon>Nitrososphaerota</taxon>
        <taxon>Candidatus Caldarchaeales</taxon>
        <taxon>Candidatus Caldarchaeaceae</taxon>
        <taxon>Candidatus Caldarchaeum</taxon>
    </lineage>
</organism>
<keyword evidence="3" id="KW-0186">Copper</keyword>
<dbReference type="Pfam" id="PF13473">
    <property type="entry name" value="Cupredoxin_1"/>
    <property type="match status" value="1"/>
</dbReference>